<dbReference type="RefSeq" id="WP_344049594.1">
    <property type="nucleotide sequence ID" value="NZ_BAAAHG010000017.1"/>
</dbReference>
<reference evidence="3 4" key="1">
    <citation type="journal article" date="2019" name="Int. J. Syst. Evol. Microbiol.">
        <title>The Global Catalogue of Microorganisms (GCM) 10K type strain sequencing project: providing services to taxonomists for standard genome sequencing and annotation.</title>
        <authorList>
            <consortium name="The Broad Institute Genomics Platform"/>
            <consortium name="The Broad Institute Genome Sequencing Center for Infectious Disease"/>
            <person name="Wu L."/>
            <person name="Ma J."/>
        </authorList>
    </citation>
    <scope>NUCLEOTIDE SEQUENCE [LARGE SCALE GENOMIC DNA]</scope>
    <source>
        <strain evidence="3 4">JCM 10673</strain>
    </source>
</reference>
<evidence type="ECO:0000259" key="2">
    <source>
        <dbReference type="Pfam" id="PF04149"/>
    </source>
</evidence>
<dbReference type="Proteomes" id="UP001501005">
    <property type="component" value="Unassembled WGS sequence"/>
</dbReference>
<proteinExistence type="predicted"/>
<feature type="compositionally biased region" description="Polar residues" evidence="1">
    <location>
        <begin position="8"/>
        <end position="22"/>
    </location>
</feature>
<evidence type="ECO:0000313" key="4">
    <source>
        <dbReference type="Proteomes" id="UP001501005"/>
    </source>
</evidence>
<evidence type="ECO:0000256" key="1">
    <source>
        <dbReference type="SAM" id="MobiDB-lite"/>
    </source>
</evidence>
<dbReference type="EMBL" id="BAAAHG010000017">
    <property type="protein sequence ID" value="GAA0913030.1"/>
    <property type="molecule type" value="Genomic_DNA"/>
</dbReference>
<feature type="region of interest" description="Disordered" evidence="1">
    <location>
        <begin position="1"/>
        <end position="23"/>
    </location>
</feature>
<feature type="domain" description="DUF397" evidence="2">
    <location>
        <begin position="13"/>
        <end position="64"/>
    </location>
</feature>
<organism evidence="3 4">
    <name type="scientific">Streptomyces thermoalcalitolerans</name>
    <dbReference type="NCBI Taxonomy" id="65605"/>
    <lineage>
        <taxon>Bacteria</taxon>
        <taxon>Bacillati</taxon>
        <taxon>Actinomycetota</taxon>
        <taxon>Actinomycetes</taxon>
        <taxon>Kitasatosporales</taxon>
        <taxon>Streptomycetaceae</taxon>
        <taxon>Streptomyces</taxon>
    </lineage>
</organism>
<comment type="caution">
    <text evidence="3">The sequence shown here is derived from an EMBL/GenBank/DDBJ whole genome shotgun (WGS) entry which is preliminary data.</text>
</comment>
<gene>
    <name evidence="3" type="ORF">GCM10009549_25800</name>
</gene>
<evidence type="ECO:0000313" key="3">
    <source>
        <dbReference type="EMBL" id="GAA0913030.1"/>
    </source>
</evidence>
<dbReference type="Pfam" id="PF04149">
    <property type="entry name" value="DUF397"/>
    <property type="match status" value="1"/>
</dbReference>
<dbReference type="InterPro" id="IPR007278">
    <property type="entry name" value="DUF397"/>
</dbReference>
<keyword evidence="4" id="KW-1185">Reference proteome</keyword>
<name>A0ABN1NP26_9ACTN</name>
<protein>
    <submittedName>
        <fullName evidence="3">DUF397 domain-containing protein</fullName>
    </submittedName>
</protein>
<sequence length="68" mass="7073">MSLKPSAGNGTELTWIKSSHSTPDGAACVEVASAPASVRVRDSKQPEGPQLAFGAQEWAAFVSYAADH</sequence>
<accession>A0ABN1NP26</accession>